<keyword evidence="3" id="KW-1185">Reference proteome</keyword>
<reference evidence="4" key="1">
    <citation type="submission" date="2025-08" db="UniProtKB">
        <authorList>
            <consortium name="RefSeq"/>
        </authorList>
    </citation>
    <scope>IDENTIFICATION</scope>
</reference>
<dbReference type="KEGG" id="csyr:103260886"/>
<dbReference type="PANTHER" id="PTHR46879">
    <property type="entry name" value="SUSHI DOMAIN-CONTAINING PROTEIN 3"/>
    <property type="match status" value="1"/>
</dbReference>
<keyword evidence="2" id="KW-0472">Membrane</keyword>
<dbReference type="AlphaFoldDB" id="A0A1U7TK10"/>
<feature type="region of interest" description="Disordered" evidence="1">
    <location>
        <begin position="106"/>
        <end position="154"/>
    </location>
</feature>
<accession>A0A1U7TK10</accession>
<gene>
    <name evidence="4" type="primary">SUSD3</name>
</gene>
<sequence length="154" mass="16971">MRTTAVTLRRKAWPQGWVQVTTPALRNRTAVPPHESFGFKVAVIASTVSCAILLLLSMTFLTCCLLTCMKSSEQRHSDRLAQLWNQLRGDHLEMVQAAYLGLKGRSINSSSKPRRVSQAHGNHSFTADHGESTRELANLTHSVNKDPGPPGPDL</sequence>
<dbReference type="CTD" id="203328"/>
<name>A0A1U7TK10_CARSF</name>
<dbReference type="RefSeq" id="XP_008056733.1">
    <property type="nucleotide sequence ID" value="XM_008058542.1"/>
</dbReference>
<evidence type="ECO:0000313" key="4">
    <source>
        <dbReference type="RefSeq" id="XP_008056733.1"/>
    </source>
</evidence>
<dbReference type="OrthoDB" id="9939976at2759"/>
<organism evidence="3 4">
    <name type="scientific">Carlito syrichta</name>
    <name type="common">Philippine tarsier</name>
    <name type="synonym">Tarsius syrichta</name>
    <dbReference type="NCBI Taxonomy" id="1868482"/>
    <lineage>
        <taxon>Eukaryota</taxon>
        <taxon>Metazoa</taxon>
        <taxon>Chordata</taxon>
        <taxon>Craniata</taxon>
        <taxon>Vertebrata</taxon>
        <taxon>Euteleostomi</taxon>
        <taxon>Mammalia</taxon>
        <taxon>Eutheria</taxon>
        <taxon>Euarchontoglires</taxon>
        <taxon>Primates</taxon>
        <taxon>Haplorrhini</taxon>
        <taxon>Tarsiiformes</taxon>
        <taxon>Tarsiidae</taxon>
        <taxon>Carlito</taxon>
    </lineage>
</organism>
<evidence type="ECO:0000256" key="1">
    <source>
        <dbReference type="SAM" id="MobiDB-lite"/>
    </source>
</evidence>
<dbReference type="GO" id="GO:0005886">
    <property type="term" value="C:plasma membrane"/>
    <property type="evidence" value="ECO:0007669"/>
    <property type="project" value="TreeGrafter"/>
</dbReference>
<evidence type="ECO:0000313" key="3">
    <source>
        <dbReference type="Proteomes" id="UP000189704"/>
    </source>
</evidence>
<feature type="transmembrane region" description="Helical" evidence="2">
    <location>
        <begin position="41"/>
        <end position="69"/>
    </location>
</feature>
<evidence type="ECO:0000256" key="2">
    <source>
        <dbReference type="SAM" id="Phobius"/>
    </source>
</evidence>
<dbReference type="InterPro" id="IPR053067">
    <property type="entry name" value="SUSD3"/>
</dbReference>
<proteinExistence type="predicted"/>
<dbReference type="Proteomes" id="UP000189704">
    <property type="component" value="Unplaced"/>
</dbReference>
<keyword evidence="2" id="KW-0812">Transmembrane</keyword>
<protein>
    <submittedName>
        <fullName evidence="4">Sushi domain-containing protein 3</fullName>
    </submittedName>
</protein>
<keyword evidence="2" id="KW-1133">Transmembrane helix</keyword>
<dbReference type="PANTHER" id="PTHR46879:SF1">
    <property type="entry name" value="SUSHI DOMAIN-CONTAINING PROTEIN 3"/>
    <property type="match status" value="1"/>
</dbReference>
<dbReference type="GeneID" id="103260886"/>